<dbReference type="NCBIfam" id="TIGR01009">
    <property type="entry name" value="rpsC_bact"/>
    <property type="match status" value="1"/>
</dbReference>
<dbReference type="InterPro" id="IPR009019">
    <property type="entry name" value="KH_sf_prok-type"/>
</dbReference>
<dbReference type="GO" id="GO:0022627">
    <property type="term" value="C:cytosolic small ribosomal subunit"/>
    <property type="evidence" value="ECO:0007669"/>
    <property type="project" value="TreeGrafter"/>
</dbReference>
<dbReference type="InterPro" id="IPR015946">
    <property type="entry name" value="KH_dom-like_a/b"/>
</dbReference>
<dbReference type="SUPFAM" id="SSF54814">
    <property type="entry name" value="Prokaryotic type KH domain (KH-domain type II)"/>
    <property type="match status" value="1"/>
</dbReference>
<dbReference type="PANTHER" id="PTHR11760:SF19">
    <property type="entry name" value="SMALL RIBOSOMAL SUBUNIT PROTEIN US3C"/>
    <property type="match status" value="1"/>
</dbReference>
<keyword evidence="5 8" id="KW-0687">Ribonucleoprotein</keyword>
<dbReference type="EMBL" id="DRNB01000159">
    <property type="protein sequence ID" value="HHJ64123.1"/>
    <property type="molecule type" value="Genomic_DNA"/>
</dbReference>
<evidence type="ECO:0000256" key="10">
    <source>
        <dbReference type="SAM" id="MobiDB-lite"/>
    </source>
</evidence>
<dbReference type="InterPro" id="IPR036419">
    <property type="entry name" value="Ribosomal_S3_C_sf"/>
</dbReference>
<organism evidence="12">
    <name type="scientific">Aquifex aeolicus</name>
    <dbReference type="NCBI Taxonomy" id="63363"/>
    <lineage>
        <taxon>Bacteria</taxon>
        <taxon>Pseudomonadati</taxon>
        <taxon>Aquificota</taxon>
        <taxon>Aquificia</taxon>
        <taxon>Aquificales</taxon>
        <taxon>Aquificaceae</taxon>
        <taxon>Aquifex</taxon>
    </lineage>
</organism>
<dbReference type="GO" id="GO:0003735">
    <property type="term" value="F:structural constituent of ribosome"/>
    <property type="evidence" value="ECO:0007669"/>
    <property type="project" value="InterPro"/>
</dbReference>
<dbReference type="GO" id="GO:0006412">
    <property type="term" value="P:translation"/>
    <property type="evidence" value="ECO:0007669"/>
    <property type="project" value="UniProtKB-UniRule"/>
</dbReference>
<feature type="compositionally biased region" description="Low complexity" evidence="10">
    <location>
        <begin position="222"/>
        <end position="235"/>
    </location>
</feature>
<dbReference type="InterPro" id="IPR057258">
    <property type="entry name" value="Ribosomal_uS3"/>
</dbReference>
<protein>
    <recommendedName>
        <fullName evidence="7 8">Small ribosomal subunit protein uS3</fullName>
    </recommendedName>
</protein>
<dbReference type="Pfam" id="PF07650">
    <property type="entry name" value="KH_2"/>
    <property type="match status" value="1"/>
</dbReference>
<dbReference type="HAMAP" id="MF_01309_B">
    <property type="entry name" value="Ribosomal_uS3_B"/>
    <property type="match status" value="1"/>
</dbReference>
<dbReference type="InterPro" id="IPR001351">
    <property type="entry name" value="Ribosomal_uS3_C"/>
</dbReference>
<dbReference type="InterPro" id="IPR005704">
    <property type="entry name" value="Ribosomal_uS3_bac-typ"/>
</dbReference>
<feature type="domain" description="KH type-2" evidence="11">
    <location>
        <begin position="39"/>
        <end position="108"/>
    </location>
</feature>
<dbReference type="PROSITE" id="PS50823">
    <property type="entry name" value="KH_TYPE_2"/>
    <property type="match status" value="1"/>
</dbReference>
<dbReference type="PROSITE" id="PS00548">
    <property type="entry name" value="RIBOSOMAL_S3"/>
    <property type="match status" value="1"/>
</dbReference>
<dbReference type="PANTHER" id="PTHR11760">
    <property type="entry name" value="30S/40S RIBOSOMAL PROTEIN S3"/>
    <property type="match status" value="1"/>
</dbReference>
<evidence type="ECO:0000256" key="6">
    <source>
        <dbReference type="ARBA" id="ARBA00024998"/>
    </source>
</evidence>
<dbReference type="GO" id="GO:0003729">
    <property type="term" value="F:mRNA binding"/>
    <property type="evidence" value="ECO:0007669"/>
    <property type="project" value="UniProtKB-UniRule"/>
</dbReference>
<reference evidence="12" key="1">
    <citation type="journal article" date="2020" name="mSystems">
        <title>Genome- and Community-Level Interaction Insights into Carbon Utilization and Element Cycling Functions of Hydrothermarchaeota in Hydrothermal Sediment.</title>
        <authorList>
            <person name="Zhou Z."/>
            <person name="Liu Y."/>
            <person name="Xu W."/>
            <person name="Pan J."/>
            <person name="Luo Z.H."/>
            <person name="Li M."/>
        </authorList>
    </citation>
    <scope>NUCLEOTIDE SEQUENCE [LARGE SCALE GENOMIC DNA]</scope>
    <source>
        <strain evidence="12">HyVt-501</strain>
    </source>
</reference>
<dbReference type="CDD" id="cd02412">
    <property type="entry name" value="KH-II_30S_S3"/>
    <property type="match status" value="1"/>
</dbReference>
<evidence type="ECO:0000256" key="5">
    <source>
        <dbReference type="ARBA" id="ARBA00023274"/>
    </source>
</evidence>
<dbReference type="Proteomes" id="UP000885792">
    <property type="component" value="Unassembled WGS sequence"/>
</dbReference>
<evidence type="ECO:0000256" key="2">
    <source>
        <dbReference type="ARBA" id="ARBA00022730"/>
    </source>
</evidence>
<dbReference type="Pfam" id="PF00189">
    <property type="entry name" value="Ribosomal_S3_C"/>
    <property type="match status" value="1"/>
</dbReference>
<evidence type="ECO:0000256" key="8">
    <source>
        <dbReference type="HAMAP-Rule" id="MF_01309"/>
    </source>
</evidence>
<dbReference type="AlphaFoldDB" id="A0A7C5L9C9"/>
<name>A0A7C5L9C9_AQUAO</name>
<dbReference type="GO" id="GO:0019843">
    <property type="term" value="F:rRNA binding"/>
    <property type="evidence" value="ECO:0007669"/>
    <property type="project" value="UniProtKB-UniRule"/>
</dbReference>
<dbReference type="SUPFAM" id="SSF54821">
    <property type="entry name" value="Ribosomal protein S3 C-terminal domain"/>
    <property type="match status" value="1"/>
</dbReference>
<dbReference type="InterPro" id="IPR004087">
    <property type="entry name" value="KH_dom"/>
</dbReference>
<evidence type="ECO:0000313" key="12">
    <source>
        <dbReference type="EMBL" id="HHJ64123.1"/>
    </source>
</evidence>
<dbReference type="FunFam" id="3.30.300.20:FF:000001">
    <property type="entry name" value="30S ribosomal protein S3"/>
    <property type="match status" value="1"/>
</dbReference>
<comment type="function">
    <text evidence="6 8">Binds the lower part of the 30S subunit head. Binds mRNA in the 70S ribosome, positioning it for translation.</text>
</comment>
<sequence>MGQKTHPIGFRLGFTKSWDSRWFAPKREYASTLHEDLKIKRYIKSRYKVAGISRVEIDRIVDKLKIRIHASRPAIIIGRKGQEVELLKKTIERMVSGKEVTINVTEVTNPERDAQLIAEDIALQIERRVSHRRAMKRAIDNALKAGAKGVKVQVKGRIGGAELARREWFLVGRMPLQTLRADIDYGFATAYTKYGILSVKVWIYHRDILPKKKTQEKKEATEGTGEATGEVQQEV</sequence>
<keyword evidence="3 8" id="KW-0694">RNA-binding</keyword>
<evidence type="ECO:0000256" key="4">
    <source>
        <dbReference type="ARBA" id="ARBA00022980"/>
    </source>
</evidence>
<gene>
    <name evidence="8 12" type="primary">rpsC</name>
    <name evidence="12" type="ORF">ENJ61_04370</name>
</gene>
<evidence type="ECO:0000256" key="7">
    <source>
        <dbReference type="ARBA" id="ARBA00035257"/>
    </source>
</evidence>
<feature type="region of interest" description="Disordered" evidence="10">
    <location>
        <begin position="213"/>
        <end position="235"/>
    </location>
</feature>
<evidence type="ECO:0000256" key="9">
    <source>
        <dbReference type="RuleBase" id="RU003624"/>
    </source>
</evidence>
<keyword evidence="2 8" id="KW-0699">rRNA-binding</keyword>
<dbReference type="InterPro" id="IPR018280">
    <property type="entry name" value="Ribosomal_uS3_CS"/>
</dbReference>
<comment type="subunit">
    <text evidence="8">Part of the 30S ribosomal subunit. Forms a tight complex with proteins S10 and S14.</text>
</comment>
<dbReference type="Gene3D" id="3.30.1140.32">
    <property type="entry name" value="Ribosomal protein S3, C-terminal domain"/>
    <property type="match status" value="1"/>
</dbReference>
<evidence type="ECO:0000259" key="11">
    <source>
        <dbReference type="PROSITE" id="PS50823"/>
    </source>
</evidence>
<accession>A0A7C5L9C9</accession>
<proteinExistence type="inferred from homology"/>
<dbReference type="Gene3D" id="3.30.300.20">
    <property type="match status" value="1"/>
</dbReference>
<evidence type="ECO:0000256" key="3">
    <source>
        <dbReference type="ARBA" id="ARBA00022884"/>
    </source>
</evidence>
<keyword evidence="4 8" id="KW-0689">Ribosomal protein</keyword>
<dbReference type="InterPro" id="IPR004044">
    <property type="entry name" value="KH_dom_type_2"/>
</dbReference>
<comment type="similarity">
    <text evidence="1 8 9">Belongs to the universal ribosomal protein uS3 family.</text>
</comment>
<dbReference type="SMART" id="SM00322">
    <property type="entry name" value="KH"/>
    <property type="match status" value="1"/>
</dbReference>
<evidence type="ECO:0000256" key="1">
    <source>
        <dbReference type="ARBA" id="ARBA00010761"/>
    </source>
</evidence>
<comment type="caution">
    <text evidence="12">The sequence shown here is derived from an EMBL/GenBank/DDBJ whole genome shotgun (WGS) entry which is preliminary data.</text>
</comment>